<feature type="region of interest" description="Disordered" evidence="1">
    <location>
        <begin position="155"/>
        <end position="226"/>
    </location>
</feature>
<keyword evidence="3" id="KW-1185">Reference proteome</keyword>
<comment type="caution">
    <text evidence="2">The sequence shown here is derived from an EMBL/GenBank/DDBJ whole genome shotgun (WGS) entry which is preliminary data.</text>
</comment>
<protein>
    <recommendedName>
        <fullName evidence="4">Replication protein</fullName>
    </recommendedName>
</protein>
<proteinExistence type="predicted"/>
<dbReference type="EMBL" id="BAABLV010000035">
    <property type="protein sequence ID" value="GAA4902090.1"/>
    <property type="molecule type" value="Genomic_DNA"/>
</dbReference>
<evidence type="ECO:0000313" key="2">
    <source>
        <dbReference type="EMBL" id="GAA4902090.1"/>
    </source>
</evidence>
<sequence length="350" mass="37832">MTIAPGSDQADKPPGSVSRPGHSEAVNRLVSTRAQIIALMRDPRLPPLAKQVGSLLWAITETWERGETKTLTYQQLAEQIVWESRDGVVQTASAEGVRKAVKALREAGYVAVASVQHPGNGKPSSMQCIPRATSHALTHDESGPFRVWTNGTFSQSAGSWEPGVSPSYDEVPVPRNRESESGGSGEPGVGKVPVPGNRPSKETSWKSTSLDEDDQLTPPPRGDAADAAALESVDWDSLTTAGDVVELLSQALTTHGQAEVRKRAKRREIERGVGTLMAKGWDMPRVLAGVGLWAGDRELRNADVLDEIASRLIRTQLASPARLVLHQPLDLLRQSFALGEEVRRERENAA</sequence>
<feature type="region of interest" description="Disordered" evidence="1">
    <location>
        <begin position="1"/>
        <end position="23"/>
    </location>
</feature>
<gene>
    <name evidence="2" type="ORF">GCM10025789_20940</name>
</gene>
<name>A0ABP9FH58_9ACTN</name>
<evidence type="ECO:0000256" key="1">
    <source>
        <dbReference type="SAM" id="MobiDB-lite"/>
    </source>
</evidence>
<reference evidence="3" key="1">
    <citation type="journal article" date="2019" name="Int. J. Syst. Evol. Microbiol.">
        <title>The Global Catalogue of Microorganisms (GCM) 10K type strain sequencing project: providing services to taxonomists for standard genome sequencing and annotation.</title>
        <authorList>
            <consortium name="The Broad Institute Genomics Platform"/>
            <consortium name="The Broad Institute Genome Sequencing Center for Infectious Disease"/>
            <person name="Wu L."/>
            <person name="Ma J."/>
        </authorList>
    </citation>
    <scope>NUCLEOTIDE SEQUENCE [LARGE SCALE GENOMIC DNA]</scope>
    <source>
        <strain evidence="3">JCM 19125</strain>
    </source>
</reference>
<evidence type="ECO:0008006" key="4">
    <source>
        <dbReference type="Google" id="ProtNLM"/>
    </source>
</evidence>
<dbReference type="Proteomes" id="UP001501521">
    <property type="component" value="Unassembled WGS sequence"/>
</dbReference>
<organism evidence="2 3">
    <name type="scientific">Tessaracoccus lubricantis</name>
    <dbReference type="NCBI Taxonomy" id="545543"/>
    <lineage>
        <taxon>Bacteria</taxon>
        <taxon>Bacillati</taxon>
        <taxon>Actinomycetota</taxon>
        <taxon>Actinomycetes</taxon>
        <taxon>Propionibacteriales</taxon>
        <taxon>Propionibacteriaceae</taxon>
        <taxon>Tessaracoccus</taxon>
    </lineage>
</organism>
<accession>A0ABP9FH58</accession>
<evidence type="ECO:0000313" key="3">
    <source>
        <dbReference type="Proteomes" id="UP001501521"/>
    </source>
</evidence>